<keyword evidence="5" id="KW-0732">Signal</keyword>
<dbReference type="InterPro" id="IPR001611">
    <property type="entry name" value="Leu-rich_rpt"/>
</dbReference>
<comment type="caution">
    <text evidence="17">The sequence shown here is derived from an EMBL/GenBank/DDBJ whole genome shotgun (WGS) entry which is preliminary data.</text>
</comment>
<comment type="similarity">
    <text evidence="15">Belongs to the protein kinase superfamily.</text>
</comment>
<evidence type="ECO:0000256" key="3">
    <source>
        <dbReference type="ARBA" id="ARBA00022679"/>
    </source>
</evidence>
<evidence type="ECO:0000256" key="6">
    <source>
        <dbReference type="ARBA" id="ARBA00022737"/>
    </source>
</evidence>
<evidence type="ECO:0000256" key="5">
    <source>
        <dbReference type="ARBA" id="ARBA00022729"/>
    </source>
</evidence>
<dbReference type="Proteomes" id="UP000231279">
    <property type="component" value="Unassembled WGS sequence"/>
</dbReference>
<dbReference type="InterPro" id="IPR000719">
    <property type="entry name" value="Prot_kinase_dom"/>
</dbReference>
<dbReference type="GO" id="GO:0004674">
    <property type="term" value="F:protein serine/threonine kinase activity"/>
    <property type="evidence" value="ECO:0007669"/>
    <property type="project" value="UniProtKB-KW"/>
</dbReference>
<dbReference type="GO" id="GO:0016020">
    <property type="term" value="C:membrane"/>
    <property type="evidence" value="ECO:0007669"/>
    <property type="project" value="UniProtKB-SubCell"/>
</dbReference>
<dbReference type="PROSITE" id="PS00108">
    <property type="entry name" value="PROTEIN_KINASE_ST"/>
    <property type="match status" value="1"/>
</dbReference>
<evidence type="ECO:0000256" key="9">
    <source>
        <dbReference type="ARBA" id="ARBA00022840"/>
    </source>
</evidence>
<dbReference type="InterPro" id="IPR050647">
    <property type="entry name" value="Plant_LRR-RLKs"/>
</dbReference>
<dbReference type="STRING" id="429701.A0A2G9HZJ2"/>
<protein>
    <submittedName>
        <fullName evidence="17">Serine/threonine protein kinase</fullName>
        <ecNumber evidence="17">2.7.11.1</ecNumber>
    </submittedName>
</protein>
<dbReference type="Pfam" id="PF00560">
    <property type="entry name" value="LRR_1"/>
    <property type="match status" value="1"/>
</dbReference>
<keyword evidence="15 17" id="KW-0723">Serine/threonine-protein kinase</keyword>
<keyword evidence="18" id="KW-1185">Reference proteome</keyword>
<dbReference type="EC" id="2.7.11.1" evidence="17"/>
<dbReference type="FunFam" id="1.10.510.10:FF:000388">
    <property type="entry name" value="Leucine-rich repeat receptor-like tyrosine-protein kinase PXC3"/>
    <property type="match status" value="1"/>
</dbReference>
<evidence type="ECO:0000256" key="2">
    <source>
        <dbReference type="ARBA" id="ARBA00022614"/>
    </source>
</evidence>
<evidence type="ECO:0000256" key="13">
    <source>
        <dbReference type="ARBA" id="ARBA00023180"/>
    </source>
</evidence>
<dbReference type="PROSITE" id="PS50011">
    <property type="entry name" value="PROTEIN_KINASE_DOM"/>
    <property type="match status" value="1"/>
</dbReference>
<name>A0A2G9HZJ2_9LAMI</name>
<dbReference type="InterPro" id="IPR008271">
    <property type="entry name" value="Ser/Thr_kinase_AS"/>
</dbReference>
<keyword evidence="12" id="KW-0675">Receptor</keyword>
<keyword evidence="7 14" id="KW-0547">Nucleotide-binding</keyword>
<evidence type="ECO:0000256" key="1">
    <source>
        <dbReference type="ARBA" id="ARBA00004479"/>
    </source>
</evidence>
<dbReference type="PROSITE" id="PS00107">
    <property type="entry name" value="PROTEIN_KINASE_ATP"/>
    <property type="match status" value="1"/>
</dbReference>
<evidence type="ECO:0000256" key="12">
    <source>
        <dbReference type="ARBA" id="ARBA00023170"/>
    </source>
</evidence>
<dbReference type="SMART" id="SM00220">
    <property type="entry name" value="S_TKc"/>
    <property type="match status" value="1"/>
</dbReference>
<keyword evidence="3 17" id="KW-0808">Transferase</keyword>
<keyword evidence="2" id="KW-0433">Leucine-rich repeat</keyword>
<proteinExistence type="inferred from homology"/>
<dbReference type="InterPro" id="IPR011009">
    <property type="entry name" value="Kinase-like_dom_sf"/>
</dbReference>
<keyword evidence="8 17" id="KW-0418">Kinase</keyword>
<keyword evidence="9 14" id="KW-0067">ATP-binding</keyword>
<gene>
    <name evidence="17" type="ORF">CDL12_04363</name>
</gene>
<organism evidence="17 18">
    <name type="scientific">Handroanthus impetiginosus</name>
    <dbReference type="NCBI Taxonomy" id="429701"/>
    <lineage>
        <taxon>Eukaryota</taxon>
        <taxon>Viridiplantae</taxon>
        <taxon>Streptophyta</taxon>
        <taxon>Embryophyta</taxon>
        <taxon>Tracheophyta</taxon>
        <taxon>Spermatophyta</taxon>
        <taxon>Magnoliopsida</taxon>
        <taxon>eudicotyledons</taxon>
        <taxon>Gunneridae</taxon>
        <taxon>Pentapetalae</taxon>
        <taxon>asterids</taxon>
        <taxon>lamiids</taxon>
        <taxon>Lamiales</taxon>
        <taxon>Bignoniaceae</taxon>
        <taxon>Crescentiina</taxon>
        <taxon>Tabebuia alliance</taxon>
        <taxon>Handroanthus</taxon>
    </lineage>
</organism>
<dbReference type="InterPro" id="IPR017441">
    <property type="entry name" value="Protein_kinase_ATP_BS"/>
</dbReference>
<sequence>MNRLSGEIPKCIGGLHRLETLDISSNGFSGEIPSETNSMEALLLVNISFNHLMGKIPAHWAKILNSHPGSTFGNPGLCTRTNRKSNCVSHERSHTRSSILAGKISASLFLMASALASAYVLLICIRHSPPSSPNQPSLHHRSIIEDMPADLNFEDILHGTEGWNDKYVIGRGKHGTVYRIESVRSRKQWAVKKVDLSETKFSTEVRTLNSVRHRNVLRMRGHSIRDGYGFIITEYMPEGTLYHLLHQRRSQVALNWEKRYRIALGIAQGLSYLQHDCVPQIIHRDIKSDNILLDSELGPKIGDFGAAKLESDEDERPIVSTIVGTLGYIAPENAYSTRLTDKCDVYRYGVILLELLCRKLPVDPSFGEGLDIVSWVRTLVKDYDDCFCCLDEEILHWEEQDQQEALWLMDLALQCTATVPDIRPSMRDVVGSLLNFSFQIKFSVEKRVHSSL</sequence>
<evidence type="ECO:0000259" key="16">
    <source>
        <dbReference type="PROSITE" id="PS50011"/>
    </source>
</evidence>
<evidence type="ECO:0000256" key="8">
    <source>
        <dbReference type="ARBA" id="ARBA00022777"/>
    </source>
</evidence>
<dbReference type="Pfam" id="PF00069">
    <property type="entry name" value="Pkinase"/>
    <property type="match status" value="1"/>
</dbReference>
<evidence type="ECO:0000256" key="14">
    <source>
        <dbReference type="PROSITE-ProRule" id="PRU10141"/>
    </source>
</evidence>
<feature type="domain" description="Protein kinase" evidence="16">
    <location>
        <begin position="163"/>
        <end position="438"/>
    </location>
</feature>
<dbReference type="InterPro" id="IPR032675">
    <property type="entry name" value="LRR_dom_sf"/>
</dbReference>
<evidence type="ECO:0000256" key="7">
    <source>
        <dbReference type="ARBA" id="ARBA00022741"/>
    </source>
</evidence>
<dbReference type="OrthoDB" id="4062651at2759"/>
<accession>A0A2G9HZJ2</accession>
<dbReference type="GO" id="GO:0005524">
    <property type="term" value="F:ATP binding"/>
    <property type="evidence" value="ECO:0007669"/>
    <property type="project" value="UniProtKB-UniRule"/>
</dbReference>
<dbReference type="SUPFAM" id="SSF52058">
    <property type="entry name" value="L domain-like"/>
    <property type="match status" value="1"/>
</dbReference>
<reference evidence="18" key="1">
    <citation type="journal article" date="2018" name="Gigascience">
        <title>Genome assembly of the Pink Ipe (Handroanthus impetiginosus, Bignoniaceae), a highly valued, ecologically keystone Neotropical timber forest tree.</title>
        <authorList>
            <person name="Silva-Junior O.B."/>
            <person name="Grattapaglia D."/>
            <person name="Novaes E."/>
            <person name="Collevatti R.G."/>
        </authorList>
    </citation>
    <scope>NUCLEOTIDE SEQUENCE [LARGE SCALE GENOMIC DNA]</scope>
    <source>
        <strain evidence="18">cv. UFG-1</strain>
    </source>
</reference>
<keyword evidence="13" id="KW-0325">Glycoprotein</keyword>
<evidence type="ECO:0000256" key="4">
    <source>
        <dbReference type="ARBA" id="ARBA00022692"/>
    </source>
</evidence>
<keyword evidence="6" id="KW-0677">Repeat</keyword>
<evidence type="ECO:0000256" key="11">
    <source>
        <dbReference type="ARBA" id="ARBA00023136"/>
    </source>
</evidence>
<evidence type="ECO:0000256" key="15">
    <source>
        <dbReference type="RuleBase" id="RU000304"/>
    </source>
</evidence>
<dbReference type="PANTHER" id="PTHR48056:SF36">
    <property type="entry name" value="OS10G0155800 PROTEIN"/>
    <property type="match status" value="1"/>
</dbReference>
<dbReference type="AlphaFoldDB" id="A0A2G9HZJ2"/>
<keyword evidence="10" id="KW-1133">Transmembrane helix</keyword>
<keyword evidence="4" id="KW-0812">Transmembrane</keyword>
<dbReference type="EMBL" id="NKXS01000662">
    <property type="protein sequence ID" value="PIN22926.1"/>
    <property type="molecule type" value="Genomic_DNA"/>
</dbReference>
<dbReference type="Gene3D" id="3.80.10.10">
    <property type="entry name" value="Ribonuclease Inhibitor"/>
    <property type="match status" value="1"/>
</dbReference>
<evidence type="ECO:0000313" key="18">
    <source>
        <dbReference type="Proteomes" id="UP000231279"/>
    </source>
</evidence>
<evidence type="ECO:0000313" key="17">
    <source>
        <dbReference type="EMBL" id="PIN22926.1"/>
    </source>
</evidence>
<dbReference type="PANTHER" id="PTHR48056">
    <property type="entry name" value="LRR RECEPTOR-LIKE SERINE/THREONINE-PROTEIN KINASE-RELATED"/>
    <property type="match status" value="1"/>
</dbReference>
<comment type="subcellular location">
    <subcellularLocation>
        <location evidence="1">Membrane</location>
        <topology evidence="1">Single-pass type I membrane protein</topology>
    </subcellularLocation>
</comment>
<dbReference type="GO" id="GO:0033612">
    <property type="term" value="F:receptor serine/threonine kinase binding"/>
    <property type="evidence" value="ECO:0007669"/>
    <property type="project" value="TreeGrafter"/>
</dbReference>
<dbReference type="Gene3D" id="3.30.200.20">
    <property type="entry name" value="Phosphorylase Kinase, domain 1"/>
    <property type="match status" value="1"/>
</dbReference>
<evidence type="ECO:0000256" key="10">
    <source>
        <dbReference type="ARBA" id="ARBA00022989"/>
    </source>
</evidence>
<feature type="binding site" evidence="14">
    <location>
        <position position="193"/>
    </location>
    <ligand>
        <name>ATP</name>
        <dbReference type="ChEBI" id="CHEBI:30616"/>
    </ligand>
</feature>
<dbReference type="SUPFAM" id="SSF56112">
    <property type="entry name" value="Protein kinase-like (PK-like)"/>
    <property type="match status" value="1"/>
</dbReference>
<keyword evidence="11" id="KW-0472">Membrane</keyword>
<dbReference type="Gene3D" id="1.10.510.10">
    <property type="entry name" value="Transferase(Phosphotransferase) domain 1"/>
    <property type="match status" value="1"/>
</dbReference>